<keyword evidence="2" id="KW-0288">FMN</keyword>
<dbReference type="PANTHER" id="PTHR43278">
    <property type="entry name" value="NAD(P)H-DEPENDENT FMN-CONTAINING OXIDOREDUCTASE YWQN-RELATED"/>
    <property type="match status" value="1"/>
</dbReference>
<evidence type="ECO:0000256" key="2">
    <source>
        <dbReference type="ARBA" id="ARBA00022643"/>
    </source>
</evidence>
<dbReference type="InterPro" id="IPR005025">
    <property type="entry name" value="FMN_Rdtase-like_dom"/>
</dbReference>
<protein>
    <submittedName>
        <fullName evidence="4">Flavodoxin family protein</fullName>
    </submittedName>
</protein>
<dbReference type="InterPro" id="IPR029039">
    <property type="entry name" value="Flavoprotein-like_sf"/>
</dbReference>
<reference evidence="4" key="2">
    <citation type="submission" date="2021-04" db="EMBL/GenBank/DDBJ databases">
        <authorList>
            <person name="Gilroy R."/>
        </authorList>
    </citation>
    <scope>NUCLEOTIDE SEQUENCE</scope>
    <source>
        <strain evidence="4">USAMLcec2-132</strain>
    </source>
</reference>
<dbReference type="PANTHER" id="PTHR43278:SF2">
    <property type="entry name" value="IRON-SULFUR FLAVOPROTEIN"/>
    <property type="match status" value="1"/>
</dbReference>
<dbReference type="Gene3D" id="3.40.50.360">
    <property type="match status" value="1"/>
</dbReference>
<evidence type="ECO:0000256" key="1">
    <source>
        <dbReference type="ARBA" id="ARBA00022630"/>
    </source>
</evidence>
<gene>
    <name evidence="4" type="ORF">H9761_13160</name>
</gene>
<organism evidence="4 5">
    <name type="scientific">Candidatus Eisenbergiella merdavium</name>
    <dbReference type="NCBI Taxonomy" id="2838551"/>
    <lineage>
        <taxon>Bacteria</taxon>
        <taxon>Bacillati</taxon>
        <taxon>Bacillota</taxon>
        <taxon>Clostridia</taxon>
        <taxon>Lachnospirales</taxon>
        <taxon>Lachnospiraceae</taxon>
        <taxon>Eisenbergiella</taxon>
    </lineage>
</organism>
<name>A0A9D2NJ15_9FIRM</name>
<dbReference type="GO" id="GO:0016491">
    <property type="term" value="F:oxidoreductase activity"/>
    <property type="evidence" value="ECO:0007669"/>
    <property type="project" value="InterPro"/>
</dbReference>
<evidence type="ECO:0000313" key="5">
    <source>
        <dbReference type="Proteomes" id="UP000823891"/>
    </source>
</evidence>
<evidence type="ECO:0000313" key="4">
    <source>
        <dbReference type="EMBL" id="HJC24634.1"/>
    </source>
</evidence>
<accession>A0A9D2NJ15</accession>
<comment type="caution">
    <text evidence="4">The sequence shown here is derived from an EMBL/GenBank/DDBJ whole genome shotgun (WGS) entry which is preliminary data.</text>
</comment>
<feature type="domain" description="NADPH-dependent FMN reductase-like" evidence="3">
    <location>
        <begin position="1"/>
        <end position="111"/>
    </location>
</feature>
<keyword evidence="1" id="KW-0285">Flavoprotein</keyword>
<dbReference type="InterPro" id="IPR051796">
    <property type="entry name" value="ISF_SsuE-like"/>
</dbReference>
<evidence type="ECO:0000259" key="3">
    <source>
        <dbReference type="Pfam" id="PF03358"/>
    </source>
</evidence>
<dbReference type="AlphaFoldDB" id="A0A9D2NJ15"/>
<reference evidence="4" key="1">
    <citation type="journal article" date="2021" name="PeerJ">
        <title>Extensive microbial diversity within the chicken gut microbiome revealed by metagenomics and culture.</title>
        <authorList>
            <person name="Gilroy R."/>
            <person name="Ravi A."/>
            <person name="Getino M."/>
            <person name="Pursley I."/>
            <person name="Horton D.L."/>
            <person name="Alikhan N.F."/>
            <person name="Baker D."/>
            <person name="Gharbi K."/>
            <person name="Hall N."/>
            <person name="Watson M."/>
            <person name="Adriaenssens E.M."/>
            <person name="Foster-Nyarko E."/>
            <person name="Jarju S."/>
            <person name="Secka A."/>
            <person name="Antonio M."/>
            <person name="Oren A."/>
            <person name="Chaudhuri R.R."/>
            <person name="La Ragione R."/>
            <person name="Hildebrand F."/>
            <person name="Pallen M.J."/>
        </authorList>
    </citation>
    <scope>NUCLEOTIDE SEQUENCE</scope>
    <source>
        <strain evidence="4">USAMLcec2-132</strain>
    </source>
</reference>
<dbReference type="Pfam" id="PF03358">
    <property type="entry name" value="FMN_red"/>
    <property type="match status" value="1"/>
</dbReference>
<proteinExistence type="predicted"/>
<sequence>MRALAINGSPRKNQNTAKLLQAALDGAAGKGTETELIHLYELQYKGCVSCFACKRKDRPHGHCVMRDELAPVLQKAYDAEILILGSPIYYMNITSGMAAFLERLLYPNTIYSREIPSVFPRRKAVGFLYTMNMRQEQMAPFGMDSNLRTYQNSLGTIFHDKPEILYACNTYQFSDYEKYESSMFSESEKAAYREEQFPKDLEAAFEMGKRLAGSV</sequence>
<dbReference type="EMBL" id="DWWS01000046">
    <property type="protein sequence ID" value="HJC24634.1"/>
    <property type="molecule type" value="Genomic_DNA"/>
</dbReference>
<dbReference type="SUPFAM" id="SSF52218">
    <property type="entry name" value="Flavoproteins"/>
    <property type="match status" value="1"/>
</dbReference>
<dbReference type="Proteomes" id="UP000823891">
    <property type="component" value="Unassembled WGS sequence"/>
</dbReference>